<comment type="caution">
    <text evidence="12">The sequence shown here is derived from an EMBL/GenBank/DDBJ whole genome shotgun (WGS) entry which is preliminary data.</text>
</comment>
<accession>A0ABV7C7H2</accession>
<feature type="domain" description="NlpC/P60" evidence="11">
    <location>
        <begin position="52"/>
        <end position="173"/>
    </location>
</feature>
<keyword evidence="8" id="KW-0564">Palmitate</keyword>
<dbReference type="InterPro" id="IPR052062">
    <property type="entry name" value="Murein_DD/LD_carboxypeptidase"/>
</dbReference>
<dbReference type="PANTHER" id="PTHR47360:SF3">
    <property type="entry name" value="MUREIN DD-ENDOPEPTIDASE MEPS_MUREIN LD-CARBOXYPEPTIDASE"/>
    <property type="match status" value="1"/>
</dbReference>
<comment type="subcellular location">
    <subcellularLocation>
        <location evidence="1">Membrane</location>
        <topology evidence="1">Lipid-anchor</topology>
    </subcellularLocation>
</comment>
<dbReference type="InterPro" id="IPR000064">
    <property type="entry name" value="NLP_P60_dom"/>
</dbReference>
<evidence type="ECO:0000256" key="3">
    <source>
        <dbReference type="ARBA" id="ARBA00022670"/>
    </source>
</evidence>
<evidence type="ECO:0000313" key="12">
    <source>
        <dbReference type="EMBL" id="MFC3023995.1"/>
    </source>
</evidence>
<organism evidence="12 13">
    <name type="scientific">Vibrio zhugei</name>
    <dbReference type="NCBI Taxonomy" id="2479546"/>
    <lineage>
        <taxon>Bacteria</taxon>
        <taxon>Pseudomonadati</taxon>
        <taxon>Pseudomonadota</taxon>
        <taxon>Gammaproteobacteria</taxon>
        <taxon>Vibrionales</taxon>
        <taxon>Vibrionaceae</taxon>
        <taxon>Vibrio</taxon>
    </lineage>
</organism>
<keyword evidence="9" id="KW-0449">Lipoprotein</keyword>
<evidence type="ECO:0000256" key="9">
    <source>
        <dbReference type="ARBA" id="ARBA00023288"/>
    </source>
</evidence>
<keyword evidence="7" id="KW-0472">Membrane</keyword>
<dbReference type="RefSeq" id="WP_123016102.1">
    <property type="nucleotide sequence ID" value="NZ_AP024911.1"/>
</dbReference>
<sequence>MTTSHLTVGLLNTWTRSVTVILFVVVSLSGCNTTPSASSPPETRTTINQESLSQPRPLNQFYEKWRGVPYRWGGTTPTGVDCSALVQIAYEKTWQVALPRTTKQQSLVGKRIAPSHARYGDLVFFHITKNEKHVGLYLGKQRFIHASSSKGVMISRLNNPYWAARFWQFRHINK</sequence>
<proteinExistence type="inferred from homology"/>
<dbReference type="Pfam" id="PF00877">
    <property type="entry name" value="NLPC_P60"/>
    <property type="match status" value="1"/>
</dbReference>
<name>A0ABV7C7H2_9VIBR</name>
<keyword evidence="5" id="KW-0378">Hydrolase</keyword>
<evidence type="ECO:0000256" key="10">
    <source>
        <dbReference type="SAM" id="MobiDB-lite"/>
    </source>
</evidence>
<keyword evidence="13" id="KW-1185">Reference proteome</keyword>
<keyword evidence="4" id="KW-0732">Signal</keyword>
<evidence type="ECO:0000313" key="13">
    <source>
        <dbReference type="Proteomes" id="UP001595384"/>
    </source>
</evidence>
<evidence type="ECO:0000259" key="11">
    <source>
        <dbReference type="PROSITE" id="PS51935"/>
    </source>
</evidence>
<evidence type="ECO:0000256" key="2">
    <source>
        <dbReference type="ARBA" id="ARBA00007074"/>
    </source>
</evidence>
<dbReference type="Proteomes" id="UP001595384">
    <property type="component" value="Unassembled WGS sequence"/>
</dbReference>
<reference evidence="13" key="1">
    <citation type="journal article" date="2019" name="Int. J. Syst. Evol. Microbiol.">
        <title>The Global Catalogue of Microorganisms (GCM) 10K type strain sequencing project: providing services to taxonomists for standard genome sequencing and annotation.</title>
        <authorList>
            <consortium name="The Broad Institute Genomics Platform"/>
            <consortium name="The Broad Institute Genome Sequencing Center for Infectious Disease"/>
            <person name="Wu L."/>
            <person name="Ma J."/>
        </authorList>
    </citation>
    <scope>NUCLEOTIDE SEQUENCE [LARGE SCALE GENOMIC DNA]</scope>
    <source>
        <strain evidence="13">KCTC 62784</strain>
    </source>
</reference>
<dbReference type="PANTHER" id="PTHR47360">
    <property type="entry name" value="MUREIN DD-ENDOPEPTIDASE MEPS/MUREIN LD-CARBOXYPEPTIDASE"/>
    <property type="match status" value="1"/>
</dbReference>
<evidence type="ECO:0000256" key="1">
    <source>
        <dbReference type="ARBA" id="ARBA00004635"/>
    </source>
</evidence>
<dbReference type="EMBL" id="JBHRSE010000060">
    <property type="protein sequence ID" value="MFC3023995.1"/>
    <property type="molecule type" value="Genomic_DNA"/>
</dbReference>
<gene>
    <name evidence="12" type="ORF">ACFODT_09165</name>
</gene>
<evidence type="ECO:0000256" key="4">
    <source>
        <dbReference type="ARBA" id="ARBA00022729"/>
    </source>
</evidence>
<dbReference type="PROSITE" id="PS51935">
    <property type="entry name" value="NLPC_P60"/>
    <property type="match status" value="1"/>
</dbReference>
<evidence type="ECO:0000256" key="5">
    <source>
        <dbReference type="ARBA" id="ARBA00022801"/>
    </source>
</evidence>
<protein>
    <submittedName>
        <fullName evidence="12">C40 family peptidase</fullName>
    </submittedName>
</protein>
<comment type="similarity">
    <text evidence="2">Belongs to the peptidase C40 family.</text>
</comment>
<keyword evidence="3" id="KW-0645">Protease</keyword>
<keyword evidence="6" id="KW-0788">Thiol protease</keyword>
<dbReference type="InterPro" id="IPR038765">
    <property type="entry name" value="Papain-like_cys_pep_sf"/>
</dbReference>
<dbReference type="SUPFAM" id="SSF54001">
    <property type="entry name" value="Cysteine proteinases"/>
    <property type="match status" value="1"/>
</dbReference>
<evidence type="ECO:0000256" key="6">
    <source>
        <dbReference type="ARBA" id="ARBA00022807"/>
    </source>
</evidence>
<evidence type="ECO:0000256" key="7">
    <source>
        <dbReference type="ARBA" id="ARBA00023136"/>
    </source>
</evidence>
<dbReference type="Gene3D" id="3.90.1720.10">
    <property type="entry name" value="endopeptidase domain like (from Nostoc punctiforme)"/>
    <property type="match status" value="1"/>
</dbReference>
<feature type="region of interest" description="Disordered" evidence="10">
    <location>
        <begin position="32"/>
        <end position="52"/>
    </location>
</feature>
<evidence type="ECO:0000256" key="8">
    <source>
        <dbReference type="ARBA" id="ARBA00023139"/>
    </source>
</evidence>